<gene>
    <name evidence="5" type="ORF">GCM10009846_28050</name>
</gene>
<dbReference type="InterPro" id="IPR012939">
    <property type="entry name" value="Glyco_hydro_92"/>
</dbReference>
<feature type="transmembrane region" description="Helical" evidence="2">
    <location>
        <begin position="966"/>
        <end position="984"/>
    </location>
</feature>
<keyword evidence="2" id="KW-0472">Membrane</keyword>
<evidence type="ECO:0000259" key="3">
    <source>
        <dbReference type="Pfam" id="PF07971"/>
    </source>
</evidence>
<dbReference type="Gene3D" id="2.70.98.10">
    <property type="match status" value="1"/>
</dbReference>
<feature type="region of interest" description="Disordered" evidence="1">
    <location>
        <begin position="926"/>
        <end position="959"/>
    </location>
</feature>
<dbReference type="InterPro" id="IPR050883">
    <property type="entry name" value="PNGase"/>
</dbReference>
<feature type="compositionally biased region" description="Gly residues" evidence="1">
    <location>
        <begin position="950"/>
        <end position="959"/>
    </location>
</feature>
<evidence type="ECO:0000256" key="2">
    <source>
        <dbReference type="SAM" id="Phobius"/>
    </source>
</evidence>
<dbReference type="InterPro" id="IPR008928">
    <property type="entry name" value="6-hairpin_glycosidase_sf"/>
</dbReference>
<keyword evidence="2" id="KW-0812">Transmembrane</keyword>
<comment type="caution">
    <text evidence="5">The sequence shown here is derived from an EMBL/GenBank/DDBJ whole genome shotgun (WGS) entry which is preliminary data.</text>
</comment>
<dbReference type="RefSeq" id="WP_344344702.1">
    <property type="nucleotide sequence ID" value="NZ_BAAAQT010000008.1"/>
</dbReference>
<dbReference type="PANTHER" id="PTHR12143:SF39">
    <property type="entry name" value="SECRETED PROTEIN"/>
    <property type="match status" value="1"/>
</dbReference>
<dbReference type="Pfam" id="PF07971">
    <property type="entry name" value="Glyco_hydro_92"/>
    <property type="match status" value="1"/>
</dbReference>
<evidence type="ECO:0000313" key="6">
    <source>
        <dbReference type="Proteomes" id="UP001501599"/>
    </source>
</evidence>
<feature type="domain" description="Glycosyl hydrolase family 92" evidence="3">
    <location>
        <begin position="282"/>
        <end position="778"/>
    </location>
</feature>
<organism evidence="5 6">
    <name type="scientific">Agrococcus versicolor</name>
    <dbReference type="NCBI Taxonomy" id="501482"/>
    <lineage>
        <taxon>Bacteria</taxon>
        <taxon>Bacillati</taxon>
        <taxon>Actinomycetota</taxon>
        <taxon>Actinomycetes</taxon>
        <taxon>Micrococcales</taxon>
        <taxon>Microbacteriaceae</taxon>
        <taxon>Agrococcus</taxon>
    </lineage>
</organism>
<dbReference type="GO" id="GO:0016787">
    <property type="term" value="F:hydrolase activity"/>
    <property type="evidence" value="ECO:0007669"/>
    <property type="project" value="UniProtKB-KW"/>
</dbReference>
<name>A0ABN3AYF2_9MICO</name>
<dbReference type="Pfam" id="PF17678">
    <property type="entry name" value="Glyco_hydro_92N"/>
    <property type="match status" value="1"/>
</dbReference>
<dbReference type="PANTHER" id="PTHR12143">
    <property type="entry name" value="PEPTIDE N-GLYCANASE PNGASE -RELATED"/>
    <property type="match status" value="1"/>
</dbReference>
<protein>
    <submittedName>
        <fullName evidence="5">GH92 family glycosyl hydrolase</fullName>
    </submittedName>
</protein>
<dbReference type="SUPFAM" id="SSF48208">
    <property type="entry name" value="Six-hairpin glycosidases"/>
    <property type="match status" value="1"/>
</dbReference>
<dbReference type="InterPro" id="IPR005887">
    <property type="entry name" value="GH92_a_mannosidase_put"/>
</dbReference>
<dbReference type="InterPro" id="IPR014718">
    <property type="entry name" value="GH-type_carb-bd"/>
</dbReference>
<keyword evidence="6" id="KW-1185">Reference proteome</keyword>
<reference evidence="5 6" key="1">
    <citation type="journal article" date="2019" name="Int. J. Syst. Evol. Microbiol.">
        <title>The Global Catalogue of Microorganisms (GCM) 10K type strain sequencing project: providing services to taxonomists for standard genome sequencing and annotation.</title>
        <authorList>
            <consortium name="The Broad Institute Genomics Platform"/>
            <consortium name="The Broad Institute Genome Sequencing Center for Infectious Disease"/>
            <person name="Wu L."/>
            <person name="Ma J."/>
        </authorList>
    </citation>
    <scope>NUCLEOTIDE SEQUENCE [LARGE SCALE GENOMIC DNA]</scope>
    <source>
        <strain evidence="5 6">JCM 16026</strain>
    </source>
</reference>
<dbReference type="NCBIfam" id="TIGR01180">
    <property type="entry name" value="aman2_put"/>
    <property type="match status" value="1"/>
</dbReference>
<dbReference type="Gene3D" id="1.20.1050.60">
    <property type="entry name" value="alpha-1,2-mannosidase"/>
    <property type="match status" value="1"/>
</dbReference>
<dbReference type="Gene3D" id="3.30.2080.10">
    <property type="entry name" value="GH92 mannosidase domain"/>
    <property type="match status" value="1"/>
</dbReference>
<dbReference type="Proteomes" id="UP001501599">
    <property type="component" value="Unassembled WGS sequence"/>
</dbReference>
<dbReference type="Gene3D" id="1.20.1610.10">
    <property type="entry name" value="alpha-1,2-mannosidases domains"/>
    <property type="match status" value="1"/>
</dbReference>
<dbReference type="InterPro" id="IPR041371">
    <property type="entry name" value="GH92_N"/>
</dbReference>
<keyword evidence="5" id="KW-0378">Hydrolase</keyword>
<evidence type="ECO:0000313" key="5">
    <source>
        <dbReference type="EMBL" id="GAA2175992.1"/>
    </source>
</evidence>
<accession>A0ABN3AYF2</accession>
<proteinExistence type="predicted"/>
<evidence type="ECO:0000256" key="1">
    <source>
        <dbReference type="SAM" id="MobiDB-lite"/>
    </source>
</evidence>
<sequence length="998" mass="104445">MPVPTPARRGAARRWIPGALALVLGIGVLPVVGIAPTAEAADLDRASLVNPFVGTESEGNAYPGATVPFGMVQPSPDNTNSYASTSYAYDDRRVWGFSQRHVNSAGCPAAGELLVTPTTTEVPRTDREFLAITGDETAEAGYYAVELEGDVTAELTATERTAVHRYTFPATETANLSFNLGQTLRDAGASSLTWVDDRTLEGWIDNGGFCGGTDAQRIFFSASFDRAPAEHGAWGADAAYVPGLETSESAGGSHGAVAVFDTTEDQSVEVSIGMSFVDVAGAQANRVDELDGGLDFEAVRTEANASWNAMLGRIDITASEDLQRIFATQLYKALLSPTIGSDVDGRYRGMDGAVHVADGWTYHQTFSLWDTYRTQATLHGIIVPEIAEDIVRSMYQHRVEGGWLPRWSLGGVETNIMAGDPVSAWLAENFTLGTVPDDIHDELWGFLIENATTAPPEGVASVGRQSAEFYIANGHIPYYPEDEPGLGQDFEEYRHGGSSTMEFAISDAAIGAAAQRMGDDETAAIFLERGQSWQRLWNPDVELSGGFQGMVNAVTPDGEFVQTPEIAPVQQTGFHEGVPWQYQWMANQDFAGMQDAMGGSDAFLDRLDFYFGMDALQAAPGERPASWDPGGSSYYTSIGYNPGNEPTIMNPWLYSSAGEPAHVDDVLAANLNLFPNTPGGGVGNDDLGTLGSWYVMASIGIQPVVPGSGMLALNAPRVQEAVVTLGDSGETVTLSAPGATESTPSHIAGVTVVGEPRSETWIDLEQLRAGGEIDFALTQDAAATTWGTAPADWLPSVADPLRAQVDVAVQDAEVTEDVASTIEVATVTVAEVADAAEGEAAAAAVTSVDDVELAATLELDGAQVPVTAQRDGDRWVLTSTVTLPEPGVVDGTLTVASASETPRFAPEALAPVSVPVTVTVVAAAVEPSPSTPSVPPTDGTPAPSTPPVAGGSGGSGGGLPATGADVAPWAIVAGLLALLVGAGLGMRARTSRRAVDAG</sequence>
<dbReference type="NCBIfam" id="TIGR01167">
    <property type="entry name" value="LPXTG_anchor"/>
    <property type="match status" value="1"/>
</dbReference>
<dbReference type="EMBL" id="BAAAQT010000008">
    <property type="protein sequence ID" value="GAA2175992.1"/>
    <property type="molecule type" value="Genomic_DNA"/>
</dbReference>
<evidence type="ECO:0000259" key="4">
    <source>
        <dbReference type="Pfam" id="PF17678"/>
    </source>
</evidence>
<keyword evidence="2" id="KW-1133">Transmembrane helix</keyword>
<feature type="domain" description="Glycosyl hydrolase family 92 N-terminal" evidence="4">
    <location>
        <begin position="48"/>
        <end position="275"/>
    </location>
</feature>